<protein>
    <submittedName>
        <fullName evidence="2">Uncharacterized protein</fullName>
    </submittedName>
</protein>
<evidence type="ECO:0000313" key="3">
    <source>
        <dbReference type="Proteomes" id="UP000800200"/>
    </source>
</evidence>
<accession>A0A6A6ERP3</accession>
<dbReference type="AlphaFoldDB" id="A0A6A6ERP3"/>
<sequence length="141" mass="16396">MAFMWRSGTIYEIRQPMPGCYGGVKSVFPSVNFLHLFMGLSHESVYNPILLMYVGAINFSSISYLFPLHHFFSRNTSYLSLLYFFHITGWLTPLPCCGVYAWKREALVRSYPLIPHFRFHLPVHLVFLWLEGVIHGLQAHV</sequence>
<feature type="transmembrane region" description="Helical" evidence="1">
    <location>
        <begin position="45"/>
        <end position="66"/>
    </location>
</feature>
<keyword evidence="1" id="KW-0472">Membrane</keyword>
<organism evidence="2 3">
    <name type="scientific">Zopfia rhizophila CBS 207.26</name>
    <dbReference type="NCBI Taxonomy" id="1314779"/>
    <lineage>
        <taxon>Eukaryota</taxon>
        <taxon>Fungi</taxon>
        <taxon>Dikarya</taxon>
        <taxon>Ascomycota</taxon>
        <taxon>Pezizomycotina</taxon>
        <taxon>Dothideomycetes</taxon>
        <taxon>Dothideomycetes incertae sedis</taxon>
        <taxon>Zopfiaceae</taxon>
        <taxon>Zopfia</taxon>
    </lineage>
</organism>
<keyword evidence="3" id="KW-1185">Reference proteome</keyword>
<name>A0A6A6ERP3_9PEZI</name>
<keyword evidence="1" id="KW-1133">Transmembrane helix</keyword>
<evidence type="ECO:0000313" key="2">
    <source>
        <dbReference type="EMBL" id="KAF2192750.1"/>
    </source>
</evidence>
<dbReference type="EMBL" id="ML994615">
    <property type="protein sequence ID" value="KAF2192750.1"/>
    <property type="molecule type" value="Genomic_DNA"/>
</dbReference>
<reference evidence="2" key="1">
    <citation type="journal article" date="2020" name="Stud. Mycol.">
        <title>101 Dothideomycetes genomes: a test case for predicting lifestyles and emergence of pathogens.</title>
        <authorList>
            <person name="Haridas S."/>
            <person name="Albert R."/>
            <person name="Binder M."/>
            <person name="Bloem J."/>
            <person name="Labutti K."/>
            <person name="Salamov A."/>
            <person name="Andreopoulos B."/>
            <person name="Baker S."/>
            <person name="Barry K."/>
            <person name="Bills G."/>
            <person name="Bluhm B."/>
            <person name="Cannon C."/>
            <person name="Castanera R."/>
            <person name="Culley D."/>
            <person name="Daum C."/>
            <person name="Ezra D."/>
            <person name="Gonzalez J."/>
            <person name="Henrissat B."/>
            <person name="Kuo A."/>
            <person name="Liang C."/>
            <person name="Lipzen A."/>
            <person name="Lutzoni F."/>
            <person name="Magnuson J."/>
            <person name="Mondo S."/>
            <person name="Nolan M."/>
            <person name="Ohm R."/>
            <person name="Pangilinan J."/>
            <person name="Park H.-J."/>
            <person name="Ramirez L."/>
            <person name="Alfaro M."/>
            <person name="Sun H."/>
            <person name="Tritt A."/>
            <person name="Yoshinaga Y."/>
            <person name="Zwiers L.-H."/>
            <person name="Turgeon B."/>
            <person name="Goodwin S."/>
            <person name="Spatafora J."/>
            <person name="Crous P."/>
            <person name="Grigoriev I."/>
        </authorList>
    </citation>
    <scope>NUCLEOTIDE SEQUENCE</scope>
    <source>
        <strain evidence="2">CBS 207.26</strain>
    </source>
</reference>
<gene>
    <name evidence="2" type="ORF">K469DRAFT_318248</name>
</gene>
<keyword evidence="1" id="KW-0812">Transmembrane</keyword>
<dbReference type="Proteomes" id="UP000800200">
    <property type="component" value="Unassembled WGS sequence"/>
</dbReference>
<feature type="transmembrane region" description="Helical" evidence="1">
    <location>
        <begin position="78"/>
        <end position="102"/>
    </location>
</feature>
<proteinExistence type="predicted"/>
<evidence type="ECO:0000256" key="1">
    <source>
        <dbReference type="SAM" id="Phobius"/>
    </source>
</evidence>